<dbReference type="RefSeq" id="WP_012844996.1">
    <property type="nucleotide sequence ID" value="NC_013501.1"/>
</dbReference>
<dbReference type="OrthoDB" id="9808398at2"/>
<dbReference type="Pfam" id="PF00561">
    <property type="entry name" value="Abhydrolase_1"/>
    <property type="match status" value="1"/>
</dbReference>
<protein>
    <submittedName>
        <fullName evidence="3">Alpha/beta hydrolase fold protein</fullName>
    </submittedName>
</protein>
<evidence type="ECO:0000259" key="2">
    <source>
        <dbReference type="Pfam" id="PF00561"/>
    </source>
</evidence>
<keyword evidence="1 3" id="KW-0378">Hydrolase</keyword>
<dbReference type="eggNOG" id="COG2267">
    <property type="taxonomic scope" value="Bacteria"/>
</dbReference>
<dbReference type="STRING" id="518766.Rmar_2510"/>
<keyword evidence="4" id="KW-1185">Reference proteome</keyword>
<dbReference type="InterPro" id="IPR000073">
    <property type="entry name" value="AB_hydrolase_1"/>
</dbReference>
<dbReference type="HOGENOM" id="CLU_020336_53_1_10"/>
<dbReference type="PRINTS" id="PR00412">
    <property type="entry name" value="EPOXHYDRLASE"/>
</dbReference>
<dbReference type="Proteomes" id="UP000002221">
    <property type="component" value="Chromosome"/>
</dbReference>
<dbReference type="Gene3D" id="3.40.50.1820">
    <property type="entry name" value="alpha/beta hydrolase"/>
    <property type="match status" value="1"/>
</dbReference>
<dbReference type="AlphaFoldDB" id="D0MFD0"/>
<dbReference type="InterPro" id="IPR029058">
    <property type="entry name" value="AB_hydrolase_fold"/>
</dbReference>
<dbReference type="EMBL" id="CP001807">
    <property type="protein sequence ID" value="ACY49386.1"/>
    <property type="molecule type" value="Genomic_DNA"/>
</dbReference>
<reference evidence="3 4" key="1">
    <citation type="journal article" date="2009" name="Stand. Genomic Sci.">
        <title>Complete genome sequence of Rhodothermus marinus type strain (R-10).</title>
        <authorList>
            <person name="Nolan M."/>
            <person name="Tindall B.J."/>
            <person name="Pomrenke H."/>
            <person name="Lapidus A."/>
            <person name="Copeland A."/>
            <person name="Glavina Del Rio T."/>
            <person name="Lucas S."/>
            <person name="Chen F."/>
            <person name="Tice H."/>
            <person name="Cheng J.F."/>
            <person name="Saunders E."/>
            <person name="Han C."/>
            <person name="Bruce D."/>
            <person name="Goodwin L."/>
            <person name="Chain P."/>
            <person name="Pitluck S."/>
            <person name="Ovchinikova G."/>
            <person name="Pati A."/>
            <person name="Ivanova N."/>
            <person name="Mavromatis K."/>
            <person name="Chen A."/>
            <person name="Palaniappan K."/>
            <person name="Land M."/>
            <person name="Hauser L."/>
            <person name="Chang Y.J."/>
            <person name="Jeffries C.D."/>
            <person name="Brettin T."/>
            <person name="Goker M."/>
            <person name="Bristow J."/>
            <person name="Eisen J.A."/>
            <person name="Markowitz V."/>
            <person name="Hugenholtz P."/>
            <person name="Kyrpides N.C."/>
            <person name="Klenk H.P."/>
            <person name="Detter J.C."/>
        </authorList>
    </citation>
    <scope>NUCLEOTIDE SEQUENCE [LARGE SCALE GENOMIC DNA]</scope>
    <source>
        <strain evidence="4">ATCC 43812 / DSM 4252 / R-10</strain>
    </source>
</reference>
<dbReference type="PANTHER" id="PTHR46118:SF4">
    <property type="entry name" value="PROTEIN ABHD11"/>
    <property type="match status" value="1"/>
</dbReference>
<organism evidence="3 4">
    <name type="scientific">Rhodothermus marinus (strain ATCC 43812 / DSM 4252 / R-10)</name>
    <name type="common">Rhodothermus obamensis</name>
    <dbReference type="NCBI Taxonomy" id="518766"/>
    <lineage>
        <taxon>Bacteria</taxon>
        <taxon>Pseudomonadati</taxon>
        <taxon>Rhodothermota</taxon>
        <taxon>Rhodothermia</taxon>
        <taxon>Rhodothermales</taxon>
        <taxon>Rhodothermaceae</taxon>
        <taxon>Rhodothermus</taxon>
    </lineage>
</organism>
<feature type="domain" description="AB hydrolase-1" evidence="2">
    <location>
        <begin position="21"/>
        <end position="252"/>
    </location>
</feature>
<evidence type="ECO:0000313" key="4">
    <source>
        <dbReference type="Proteomes" id="UP000002221"/>
    </source>
</evidence>
<dbReference type="SUPFAM" id="SSF53474">
    <property type="entry name" value="alpha/beta-Hydrolases"/>
    <property type="match status" value="1"/>
</dbReference>
<dbReference type="GO" id="GO:0016787">
    <property type="term" value="F:hydrolase activity"/>
    <property type="evidence" value="ECO:0007669"/>
    <property type="project" value="UniProtKB-KW"/>
</dbReference>
<gene>
    <name evidence="3" type="ordered locus">Rmar_2510</name>
</gene>
<dbReference type="PRINTS" id="PR00111">
    <property type="entry name" value="ABHYDROLASE"/>
</dbReference>
<dbReference type="PANTHER" id="PTHR46118">
    <property type="entry name" value="PROTEIN ABHD11"/>
    <property type="match status" value="1"/>
</dbReference>
<evidence type="ECO:0000256" key="1">
    <source>
        <dbReference type="ARBA" id="ARBA00022801"/>
    </source>
</evidence>
<proteinExistence type="predicted"/>
<dbReference type="KEGG" id="rmr:Rmar_2510"/>
<evidence type="ECO:0000313" key="3">
    <source>
        <dbReference type="EMBL" id="ACY49386.1"/>
    </source>
</evidence>
<accession>D0MFD0</accession>
<sequence>MSQSAIQTVDLAYRSYGTDGPPLLILHGLLGSSGNWHTLASKAFAPHFRVFTLDLRGHGRSPHAHPIDYPTMAADVLAFMDAHEIDRAHVLGHSMGGKVAMELALTAPERVDRLVVVDIAPRAYEPRHRVILDALQAIDPARYDSRRAIDEALAAHVPEAPIRQFLLKNLQYDPDTRRYTWQMDLEGLIRYYDRINEAIADGRRFTGPVLFVKGERSDYITDADLPAIRRLFPAARLVTIPGAGHWVHADAPEAFAREVLAFLTEKD</sequence>
<name>D0MFD0_RHOM4</name>
<dbReference type="InterPro" id="IPR000639">
    <property type="entry name" value="Epox_hydrolase-like"/>
</dbReference>